<evidence type="ECO:0000256" key="2">
    <source>
        <dbReference type="ARBA" id="ARBA00009341"/>
    </source>
</evidence>
<dbReference type="InterPro" id="IPR019775">
    <property type="entry name" value="WD40_repeat_CS"/>
</dbReference>
<dbReference type="Proteomes" id="UP000317494">
    <property type="component" value="Unassembled WGS sequence"/>
</dbReference>
<dbReference type="GO" id="GO:0005634">
    <property type="term" value="C:nucleus"/>
    <property type="evidence" value="ECO:0007669"/>
    <property type="project" value="UniProtKB-SubCell"/>
</dbReference>
<accession>A0A507CSM2</accession>
<dbReference type="VEuPathDB" id="FungiDB:SeMB42_g03397"/>
<keyword evidence="4" id="KW-0677">Repeat</keyword>
<sequence length="430" mass="48808">MISGEQNASSGQKKEDGYLQQEKVINEEYKIWKKNSPFLYDLVVTHALEWPTLTVEWLPDIERPAGRDHTVQRLLLGTHTADGEPNYLQFAEVHLPTDLTDSDKKFDEERAEGGGYGGAESKVKIVQKIPHDGEVNRARYMPTNPDIIATRTVMGPVYIFDRTRHGSFPKENEACSPEIRLVHHAKEGYGISWNPRVAGLLLTASEDTTIAQWDVQGTSKERRQMDPVRVYSGHTAWVMDVAWHMRDECLFGSVGDDKKLLIWDTRSKDSNKAVSTVERAHNLEVSCINFHPSNEFLLVSGSADKTVALWDMRNFKMRLHTLEGHQDEILQVGWSPHHETILASSSGDRRLNVWDLSRIGEEQTAEDAEDGPPELLFVHGGHTNKISDFSWNHNEPWVLCSVAEDNVCQIWQMASNIYALDDREIAVELE</sequence>
<keyword evidence="12" id="KW-1185">Reference proteome</keyword>
<gene>
    <name evidence="10" type="ORF">SeLEV6574_g05778</name>
    <name evidence="11" type="ORF">SeMB42_g03397</name>
</gene>
<evidence type="ECO:0000313" key="10">
    <source>
        <dbReference type="EMBL" id="TPX42060.1"/>
    </source>
</evidence>
<dbReference type="Pfam" id="PF23609">
    <property type="entry name" value="Beta-prop_EIPR1"/>
    <property type="match status" value="1"/>
</dbReference>
<dbReference type="PROSITE" id="PS50082">
    <property type="entry name" value="WD_REPEATS_2"/>
    <property type="match status" value="4"/>
</dbReference>
<keyword evidence="5" id="KW-0156">Chromatin regulator</keyword>
<evidence type="ECO:0000256" key="5">
    <source>
        <dbReference type="ARBA" id="ARBA00022853"/>
    </source>
</evidence>
<dbReference type="Pfam" id="PF12265">
    <property type="entry name" value="CAF1C_H4-bd"/>
    <property type="match status" value="1"/>
</dbReference>
<reference evidence="12 13" key="1">
    <citation type="journal article" date="2019" name="Sci. Rep.">
        <title>Comparative genomics of chytrid fungi reveal insights into the obligate biotrophic and pathogenic lifestyle of Synchytrium endobioticum.</title>
        <authorList>
            <person name="van de Vossenberg B.T.L.H."/>
            <person name="Warris S."/>
            <person name="Nguyen H.D.T."/>
            <person name="van Gent-Pelzer M.P.E."/>
            <person name="Joly D.L."/>
            <person name="van de Geest H.C."/>
            <person name="Bonants P.J.M."/>
            <person name="Smith D.S."/>
            <person name="Levesque C.A."/>
            <person name="van der Lee T.A.J."/>
        </authorList>
    </citation>
    <scope>NUCLEOTIDE SEQUENCE [LARGE SCALE GENOMIC DNA]</scope>
    <source>
        <strain evidence="10 13">LEV6574</strain>
        <strain evidence="11 12">MB42</strain>
    </source>
</reference>
<dbReference type="PROSITE" id="PS50294">
    <property type="entry name" value="WD_REPEATS_REGION"/>
    <property type="match status" value="2"/>
</dbReference>
<name>A0A507CSM2_9FUNG</name>
<evidence type="ECO:0000259" key="9">
    <source>
        <dbReference type="Pfam" id="PF23609"/>
    </source>
</evidence>
<evidence type="ECO:0000313" key="13">
    <source>
        <dbReference type="Proteomes" id="UP000320475"/>
    </source>
</evidence>
<evidence type="ECO:0000256" key="3">
    <source>
        <dbReference type="ARBA" id="ARBA00022574"/>
    </source>
</evidence>
<dbReference type="InterPro" id="IPR020472">
    <property type="entry name" value="WD40_PAC1"/>
</dbReference>
<feature type="repeat" description="WD" evidence="7">
    <location>
        <begin position="322"/>
        <end position="364"/>
    </location>
</feature>
<dbReference type="Gene3D" id="2.130.10.10">
    <property type="entry name" value="YVTN repeat-like/Quinoprotein amine dehydrogenase"/>
    <property type="match status" value="1"/>
</dbReference>
<dbReference type="PROSITE" id="PS00678">
    <property type="entry name" value="WD_REPEATS_1"/>
    <property type="match status" value="2"/>
</dbReference>
<dbReference type="Proteomes" id="UP000320475">
    <property type="component" value="Unassembled WGS sequence"/>
</dbReference>
<protein>
    <submittedName>
        <fullName evidence="10">Uncharacterized protein</fullName>
    </submittedName>
</protein>
<keyword evidence="6" id="KW-0539">Nucleus</keyword>
<dbReference type="FunFam" id="2.130.10.10:FF:000512">
    <property type="entry name" value="WD-40 repeat-containing protein MSI1"/>
    <property type="match status" value="1"/>
</dbReference>
<dbReference type="InterPro" id="IPR059104">
    <property type="entry name" value="Beta-prop_EIPR1-like"/>
</dbReference>
<feature type="repeat" description="WD" evidence="7">
    <location>
        <begin position="278"/>
        <end position="314"/>
    </location>
</feature>
<proteinExistence type="inferred from homology"/>
<organism evidence="10 13">
    <name type="scientific">Synchytrium endobioticum</name>
    <dbReference type="NCBI Taxonomy" id="286115"/>
    <lineage>
        <taxon>Eukaryota</taxon>
        <taxon>Fungi</taxon>
        <taxon>Fungi incertae sedis</taxon>
        <taxon>Chytridiomycota</taxon>
        <taxon>Chytridiomycota incertae sedis</taxon>
        <taxon>Chytridiomycetes</taxon>
        <taxon>Synchytriales</taxon>
        <taxon>Synchytriaceae</taxon>
        <taxon>Synchytrium</taxon>
    </lineage>
</organism>
<feature type="domain" description="EIPR1-like beta-propeller" evidence="9">
    <location>
        <begin position="254"/>
        <end position="354"/>
    </location>
</feature>
<evidence type="ECO:0000256" key="7">
    <source>
        <dbReference type="PROSITE-ProRule" id="PRU00221"/>
    </source>
</evidence>
<evidence type="ECO:0000313" key="11">
    <source>
        <dbReference type="EMBL" id="TPX47247.1"/>
    </source>
</evidence>
<evidence type="ECO:0000259" key="8">
    <source>
        <dbReference type="Pfam" id="PF12265"/>
    </source>
</evidence>
<dbReference type="EMBL" id="QEAN01000120">
    <property type="protein sequence ID" value="TPX47247.1"/>
    <property type="molecule type" value="Genomic_DNA"/>
</dbReference>
<dbReference type="STRING" id="286115.A0A507CSM2"/>
<dbReference type="GO" id="GO:0006325">
    <property type="term" value="P:chromatin organization"/>
    <property type="evidence" value="ECO:0007669"/>
    <property type="project" value="UniProtKB-KW"/>
</dbReference>
<dbReference type="InterPro" id="IPR015943">
    <property type="entry name" value="WD40/YVTN_repeat-like_dom_sf"/>
</dbReference>
<evidence type="ECO:0000313" key="12">
    <source>
        <dbReference type="Proteomes" id="UP000317494"/>
    </source>
</evidence>
<dbReference type="SMART" id="SM00320">
    <property type="entry name" value="WD40"/>
    <property type="match status" value="6"/>
</dbReference>
<dbReference type="PANTHER" id="PTHR22850">
    <property type="entry name" value="WD40 REPEAT FAMILY"/>
    <property type="match status" value="1"/>
</dbReference>
<dbReference type="InterPro" id="IPR050459">
    <property type="entry name" value="WD_repeat_RBAP46/RBAP48/MSI1"/>
</dbReference>
<dbReference type="OrthoDB" id="427795at2759"/>
<comment type="caution">
    <text evidence="10">The sequence shown here is derived from an EMBL/GenBank/DDBJ whole genome shotgun (WGS) entry which is preliminary data.</text>
</comment>
<dbReference type="InterPro" id="IPR001680">
    <property type="entry name" value="WD40_rpt"/>
</dbReference>
<dbReference type="Pfam" id="PF00400">
    <property type="entry name" value="WD40"/>
    <property type="match status" value="1"/>
</dbReference>
<keyword evidence="3 7" id="KW-0853">WD repeat</keyword>
<comment type="subcellular location">
    <subcellularLocation>
        <location evidence="1">Nucleus</location>
    </subcellularLocation>
</comment>
<dbReference type="InterPro" id="IPR036322">
    <property type="entry name" value="WD40_repeat_dom_sf"/>
</dbReference>
<feature type="domain" description="Histone-binding protein RBBP4-like N-terminal" evidence="8">
    <location>
        <begin position="27"/>
        <end position="97"/>
    </location>
</feature>
<dbReference type="InterPro" id="IPR022052">
    <property type="entry name" value="Histone-bd_RBBP4-like_N"/>
</dbReference>
<evidence type="ECO:0000256" key="4">
    <source>
        <dbReference type="ARBA" id="ARBA00022737"/>
    </source>
</evidence>
<evidence type="ECO:0000256" key="1">
    <source>
        <dbReference type="ARBA" id="ARBA00004123"/>
    </source>
</evidence>
<comment type="similarity">
    <text evidence="2">Belongs to the WD repeat RBAP46/RBAP48/MSI1 family.</text>
</comment>
<dbReference type="PRINTS" id="PR00320">
    <property type="entry name" value="GPROTEINBRPT"/>
</dbReference>
<dbReference type="AlphaFoldDB" id="A0A507CSM2"/>
<dbReference type="SUPFAM" id="SSF50978">
    <property type="entry name" value="WD40 repeat-like"/>
    <property type="match status" value="1"/>
</dbReference>
<feature type="repeat" description="WD" evidence="7">
    <location>
        <begin position="181"/>
        <end position="223"/>
    </location>
</feature>
<evidence type="ECO:0000256" key="6">
    <source>
        <dbReference type="ARBA" id="ARBA00023242"/>
    </source>
</evidence>
<dbReference type="EMBL" id="QEAM01000288">
    <property type="protein sequence ID" value="TPX42060.1"/>
    <property type="molecule type" value="Genomic_DNA"/>
</dbReference>
<feature type="repeat" description="WD" evidence="7">
    <location>
        <begin position="231"/>
        <end position="273"/>
    </location>
</feature>